<dbReference type="AlphaFoldDB" id="A0A0N4VYE7"/>
<dbReference type="GO" id="GO:0004016">
    <property type="term" value="F:adenylate cyclase activity"/>
    <property type="evidence" value="ECO:0007669"/>
    <property type="project" value="TreeGrafter"/>
</dbReference>
<dbReference type="PANTHER" id="PTHR45627:SF16">
    <property type="entry name" value="ADENYLATE CYCLASE"/>
    <property type="match status" value="1"/>
</dbReference>
<dbReference type="OrthoDB" id="6147412at2759"/>
<protein>
    <submittedName>
        <fullName evidence="7">AC_N domain-containing protein</fullName>
    </submittedName>
</protein>
<evidence type="ECO:0000313" key="6">
    <source>
        <dbReference type="Proteomes" id="UP000268014"/>
    </source>
</evidence>
<dbReference type="EMBL" id="UZAF01004502">
    <property type="protein sequence ID" value="VDO14092.1"/>
    <property type="molecule type" value="Genomic_DNA"/>
</dbReference>
<dbReference type="GO" id="GO:0000166">
    <property type="term" value="F:nucleotide binding"/>
    <property type="evidence" value="ECO:0007669"/>
    <property type="project" value="UniProtKB-KW"/>
</dbReference>
<keyword evidence="6" id="KW-1185">Reference proteome</keyword>
<dbReference type="PANTHER" id="PTHR45627">
    <property type="entry name" value="ADENYLATE CYCLASE TYPE 1"/>
    <property type="match status" value="1"/>
</dbReference>
<keyword evidence="1" id="KW-0547">Nucleotide-binding</keyword>
<dbReference type="WBParaSite" id="HPLM_0000231801-mRNA-1">
    <property type="protein sequence ID" value="HPLM_0000231801-mRNA-1"/>
    <property type="gene ID" value="HPLM_0000231801"/>
</dbReference>
<feature type="transmembrane region" description="Helical" evidence="3">
    <location>
        <begin position="37"/>
        <end position="58"/>
    </location>
</feature>
<keyword evidence="3" id="KW-1133">Transmembrane helix</keyword>
<evidence type="ECO:0000259" key="4">
    <source>
        <dbReference type="Pfam" id="PF16214"/>
    </source>
</evidence>
<keyword evidence="2" id="KW-0456">Lyase</keyword>
<reference evidence="5 6" key="2">
    <citation type="submission" date="2018-11" db="EMBL/GenBank/DDBJ databases">
        <authorList>
            <consortium name="Pathogen Informatics"/>
        </authorList>
    </citation>
    <scope>NUCLEOTIDE SEQUENCE [LARGE SCALE GENOMIC DNA]</scope>
    <source>
        <strain evidence="5 6">MHpl1</strain>
    </source>
</reference>
<feature type="domain" description="Adenylate cyclase N-terminal" evidence="4">
    <location>
        <begin position="16"/>
        <end position="116"/>
    </location>
</feature>
<accession>A0A0N4VYE7</accession>
<dbReference type="Pfam" id="PF16214">
    <property type="entry name" value="AC_N"/>
    <property type="match status" value="1"/>
</dbReference>
<dbReference type="STRING" id="6290.A0A0N4VYE7"/>
<name>A0A0N4VYE7_HAEPC</name>
<dbReference type="Proteomes" id="UP000268014">
    <property type="component" value="Unassembled WGS sequence"/>
</dbReference>
<dbReference type="GO" id="GO:0007189">
    <property type="term" value="P:adenylate cyclase-activating G protein-coupled receptor signaling pathway"/>
    <property type="evidence" value="ECO:0007669"/>
    <property type="project" value="TreeGrafter"/>
</dbReference>
<proteinExistence type="predicted"/>
<keyword evidence="3" id="KW-0812">Transmembrane</keyword>
<sequence>MCPIHCAFIVNTASAAAVVSATGLSIQLINNADETALITHAILFFAINVVGFFVFYPLELVQRKTFRETRKCVETRMMLVRELDKQEKILLSVLPKHIAYEVKDDMEGREKEQMFHKIYIRKHENIRCRSQRDISRALEDFWAGSGLRIEERIKSEEICESSK</sequence>
<organism evidence="7">
    <name type="scientific">Haemonchus placei</name>
    <name type="common">Barber's pole worm</name>
    <dbReference type="NCBI Taxonomy" id="6290"/>
    <lineage>
        <taxon>Eukaryota</taxon>
        <taxon>Metazoa</taxon>
        <taxon>Ecdysozoa</taxon>
        <taxon>Nematoda</taxon>
        <taxon>Chromadorea</taxon>
        <taxon>Rhabditida</taxon>
        <taxon>Rhabditina</taxon>
        <taxon>Rhabditomorpha</taxon>
        <taxon>Strongyloidea</taxon>
        <taxon>Trichostrongylidae</taxon>
        <taxon>Haemonchus</taxon>
    </lineage>
</organism>
<evidence type="ECO:0000256" key="2">
    <source>
        <dbReference type="ARBA" id="ARBA00023239"/>
    </source>
</evidence>
<evidence type="ECO:0000313" key="5">
    <source>
        <dbReference type="EMBL" id="VDO14092.1"/>
    </source>
</evidence>
<reference evidence="7" key="1">
    <citation type="submission" date="2017-02" db="UniProtKB">
        <authorList>
            <consortium name="WormBaseParasite"/>
        </authorList>
    </citation>
    <scope>IDENTIFICATION</scope>
</reference>
<evidence type="ECO:0000256" key="1">
    <source>
        <dbReference type="ARBA" id="ARBA00022741"/>
    </source>
</evidence>
<evidence type="ECO:0000313" key="7">
    <source>
        <dbReference type="WBParaSite" id="HPLM_0000231801-mRNA-1"/>
    </source>
</evidence>
<gene>
    <name evidence="5" type="ORF">HPLM_LOCUS2315</name>
</gene>
<keyword evidence="3" id="KW-0472">Membrane</keyword>
<evidence type="ECO:0000256" key="3">
    <source>
        <dbReference type="SAM" id="Phobius"/>
    </source>
</evidence>
<dbReference type="InterPro" id="IPR032628">
    <property type="entry name" value="AC_N"/>
</dbReference>
<dbReference type="GO" id="GO:0005886">
    <property type="term" value="C:plasma membrane"/>
    <property type="evidence" value="ECO:0007669"/>
    <property type="project" value="TreeGrafter"/>
</dbReference>